<accession>A0A1B7P0M3</accession>
<reference evidence="1 2" key="1">
    <citation type="submission" date="2015-07" db="EMBL/GenBank/DDBJ databases">
        <title>Emmonsia species relationships and genome sequence.</title>
        <authorList>
            <person name="Cuomo C.A."/>
            <person name="Schwartz I.S."/>
            <person name="Kenyon C."/>
            <person name="de Hoog G.S."/>
            <person name="Govender N.P."/>
            <person name="Botha A."/>
            <person name="Moreno L."/>
            <person name="de Vries M."/>
            <person name="Munoz J.F."/>
            <person name="Stielow J.B."/>
        </authorList>
    </citation>
    <scope>NUCLEOTIDE SEQUENCE [LARGE SCALE GENOMIC DNA]</scope>
    <source>
        <strain evidence="1 2">CBS 136260</strain>
    </source>
</reference>
<dbReference type="EMBL" id="LGUA01000308">
    <property type="protein sequence ID" value="OAX82417.1"/>
    <property type="molecule type" value="Genomic_DNA"/>
</dbReference>
<evidence type="ECO:0000313" key="2">
    <source>
        <dbReference type="Proteomes" id="UP000091918"/>
    </source>
</evidence>
<keyword evidence="2" id="KW-1185">Reference proteome</keyword>
<dbReference type="AlphaFoldDB" id="A0A1B7P0M3"/>
<sequence length="62" mass="7099">MVKCMHLDRHTGMRSTLTQVGRKFDSAAKTIGEGRGVLYEAWQKEMWDGMTKLPVERARVTC</sequence>
<gene>
    <name evidence="1" type="ORF">ACJ72_03228</name>
</gene>
<proteinExistence type="predicted"/>
<comment type="caution">
    <text evidence="1">The sequence shown here is derived from an EMBL/GenBank/DDBJ whole genome shotgun (WGS) entry which is preliminary data.</text>
</comment>
<protein>
    <submittedName>
        <fullName evidence="1">Uncharacterized protein</fullName>
    </submittedName>
</protein>
<organism evidence="1 2">
    <name type="scientific">Emergomyces africanus</name>
    <dbReference type="NCBI Taxonomy" id="1955775"/>
    <lineage>
        <taxon>Eukaryota</taxon>
        <taxon>Fungi</taxon>
        <taxon>Dikarya</taxon>
        <taxon>Ascomycota</taxon>
        <taxon>Pezizomycotina</taxon>
        <taxon>Eurotiomycetes</taxon>
        <taxon>Eurotiomycetidae</taxon>
        <taxon>Onygenales</taxon>
        <taxon>Ajellomycetaceae</taxon>
        <taxon>Emergomyces</taxon>
    </lineage>
</organism>
<dbReference type="Proteomes" id="UP000091918">
    <property type="component" value="Unassembled WGS sequence"/>
</dbReference>
<evidence type="ECO:0000313" key="1">
    <source>
        <dbReference type="EMBL" id="OAX82417.1"/>
    </source>
</evidence>
<name>A0A1B7P0M3_9EURO</name>